<dbReference type="RefSeq" id="WP_012239734.1">
    <property type="nucleotide sequence ID" value="NC_010162.1"/>
</dbReference>
<dbReference type="SUPFAM" id="SSF56112">
    <property type="entry name" value="Protein kinase-like (PK-like)"/>
    <property type="match status" value="1"/>
</dbReference>
<dbReference type="PROSITE" id="PS00107">
    <property type="entry name" value="PROTEIN_KINASE_ATP"/>
    <property type="match status" value="1"/>
</dbReference>
<gene>
    <name evidence="5" type="ordered locus">sce7126</name>
</gene>
<dbReference type="eggNOG" id="COG0515">
    <property type="taxonomic scope" value="Bacteria"/>
</dbReference>
<evidence type="ECO:0000256" key="1">
    <source>
        <dbReference type="ARBA" id="ARBA00022741"/>
    </source>
</evidence>
<organism evidence="5 6">
    <name type="scientific">Sorangium cellulosum (strain So ce56)</name>
    <name type="common">Polyangium cellulosum (strain So ce56)</name>
    <dbReference type="NCBI Taxonomy" id="448385"/>
    <lineage>
        <taxon>Bacteria</taxon>
        <taxon>Pseudomonadati</taxon>
        <taxon>Myxococcota</taxon>
        <taxon>Polyangia</taxon>
        <taxon>Polyangiales</taxon>
        <taxon>Polyangiaceae</taxon>
        <taxon>Sorangium</taxon>
    </lineage>
</organism>
<dbReference type="GO" id="GO:0005737">
    <property type="term" value="C:cytoplasm"/>
    <property type="evidence" value="ECO:0007669"/>
    <property type="project" value="TreeGrafter"/>
</dbReference>
<evidence type="ECO:0000313" key="5">
    <source>
        <dbReference type="EMBL" id="CAN97295.1"/>
    </source>
</evidence>
<dbReference type="CDD" id="cd14014">
    <property type="entry name" value="STKc_PknB_like"/>
    <property type="match status" value="1"/>
</dbReference>
<dbReference type="InterPro" id="IPR025662">
    <property type="entry name" value="Sigma_54_int_dom_ATP-bd_1"/>
</dbReference>
<dbReference type="SMART" id="SM00220">
    <property type="entry name" value="S_TKc"/>
    <property type="match status" value="1"/>
</dbReference>
<dbReference type="Gene3D" id="3.40.50.300">
    <property type="entry name" value="P-loop containing nucleotide triphosphate hydrolases"/>
    <property type="match status" value="1"/>
</dbReference>
<dbReference type="PROSITE" id="PS50011">
    <property type="entry name" value="PROTEIN_KINASE_DOM"/>
    <property type="match status" value="1"/>
</dbReference>
<dbReference type="EC" id="2.7.11.1" evidence="5"/>
<dbReference type="InterPro" id="IPR041664">
    <property type="entry name" value="AAA_16"/>
</dbReference>
<keyword evidence="1 3" id="KW-0547">Nucleotide-binding</keyword>
<dbReference type="EMBL" id="AM746676">
    <property type="protein sequence ID" value="CAN97295.1"/>
    <property type="molecule type" value="Genomic_DNA"/>
</dbReference>
<dbReference type="InterPro" id="IPR027417">
    <property type="entry name" value="P-loop_NTPase"/>
</dbReference>
<dbReference type="Gene3D" id="1.10.510.10">
    <property type="entry name" value="Transferase(Phosphotransferase) domain 1"/>
    <property type="match status" value="2"/>
</dbReference>
<dbReference type="InterPro" id="IPR000719">
    <property type="entry name" value="Prot_kinase_dom"/>
</dbReference>
<dbReference type="PROSITE" id="PS00108">
    <property type="entry name" value="PROTEIN_KINASE_ST"/>
    <property type="match status" value="1"/>
</dbReference>
<dbReference type="KEGG" id="scl:sce7126"/>
<feature type="binding site" evidence="3">
    <location>
        <position position="39"/>
    </location>
    <ligand>
        <name>ATP</name>
        <dbReference type="ChEBI" id="CHEBI:30616"/>
    </ligand>
</feature>
<proteinExistence type="predicted"/>
<dbReference type="GO" id="GO:0004016">
    <property type="term" value="F:adenylate cyclase activity"/>
    <property type="evidence" value="ECO:0007669"/>
    <property type="project" value="TreeGrafter"/>
</dbReference>
<dbReference type="Pfam" id="PF13191">
    <property type="entry name" value="AAA_16"/>
    <property type="match status" value="1"/>
</dbReference>
<evidence type="ECO:0000256" key="3">
    <source>
        <dbReference type="PROSITE-ProRule" id="PRU10141"/>
    </source>
</evidence>
<dbReference type="InterPro" id="IPR017441">
    <property type="entry name" value="Protein_kinase_ATP_BS"/>
</dbReference>
<dbReference type="Proteomes" id="UP000002139">
    <property type="component" value="Chromosome"/>
</dbReference>
<feature type="domain" description="Protein kinase" evidence="4">
    <location>
        <begin position="10"/>
        <end position="305"/>
    </location>
</feature>
<dbReference type="InterPro" id="IPR008271">
    <property type="entry name" value="Ser/Thr_kinase_AS"/>
</dbReference>
<keyword evidence="6" id="KW-1185">Reference proteome</keyword>
<evidence type="ECO:0000313" key="6">
    <source>
        <dbReference type="Proteomes" id="UP000002139"/>
    </source>
</evidence>
<keyword evidence="5" id="KW-0808">Transferase</keyword>
<dbReference type="SUPFAM" id="SSF52540">
    <property type="entry name" value="P-loop containing nucleoside triphosphate hydrolases"/>
    <property type="match status" value="1"/>
</dbReference>
<evidence type="ECO:0000256" key="2">
    <source>
        <dbReference type="ARBA" id="ARBA00022840"/>
    </source>
</evidence>
<dbReference type="SUPFAM" id="SSF48452">
    <property type="entry name" value="TPR-like"/>
    <property type="match status" value="2"/>
</dbReference>
<sequence length="1157" mass="126142">MSHPSSLGRYRISGILGSGGMGIVYRGEDAETGEAVAVKTVPVTGRSRLASIRREIHALRRVQHPGIVPVLDEGVSDGTPWYAMPLLGGSTLADRLRELRPGRADDGAGAGGAAVDDATARMTSRPGEPARVVVSPSWGALAPRLGPLLTLIRRVCAPLAFLHGEGLVHRDLKPSNILLQEDERPVLIDFGIAAHSGGVGGRDELDVEPSYGTEPYCAPEQMRGHLVDARADLYALGCILYECATGRPPFMGTDIRAQHVYATPLPPSLLVPGLPAEIERLILRLLEKRPRDRVGHAIDVAAALVAAGAEAEPESGPRPRAYLYRPALEGRSKEASKLAQAVKDVAQHRLGGFVFIRGESGVGKTRLVKEVSQSAAYLYEELNLLVLPGRCASGGGAASPLDPLRPVLTEVAYRARQGGSAEADRLLGSRGGVLAAYESSLLGLPGQERQRPPPTLPPEEARARVLASLRDTIWALSERSPLVLALDDLQWADELSLSLLDALVKSGVEHHGVLVMATYRSEDERSELLEIARASSVTTITLGRLDRPAVAAMVEDMLAQDPPWPVVDALVQHSEGNPFFVGEYLRTAIAEGMLYRDEAGSWRFDEPDRAASALSSLPLPRTLIALVERRLDRLDPQEKALVALASVFGQELDGDLLIAGVEGAGAASTEALETLRRLQILEEAPGGHLRFGHDKIREVAYAQIPRDERAKLHRRAGEAIEARYGGASERIPSLACHFAEAGAHGKASKYFAQAAARARDLYANQEAIRLLMKAINERVQAPAADADLPDLAALHEQLGDIRGRVADQPRARDAYDAALAAAPGEPLQLARLYRKIGKTWEKQERHTKALELSDLAQSVLGDPPADHADPRWDEWFEIQIERISAHYWLAHVDRMREIVERIRPLVQEHGTAVQRGRLLHTSTQVNIWIERYTPSKETVGLARDCCTAFEHADESREAHWILTARCSLAILLLLHGDLEEADERMTAVLHDAERMGDLEMHARSLIYLSVIQRRRSNDLLVAQLAEKSLARSTEVGMSQYIGAALANQAWIALRRGDHVAAERAAREALSRWGALPRVYPFHWLARMPLAFVELARERVDDAVEQARAMLDPKQQRLPDEIAAALAAADAGRARGDAAGARRALEDVSDVARRLGYL</sequence>
<reference evidence="5 6" key="1">
    <citation type="journal article" date="2007" name="Nat. Biotechnol.">
        <title>Complete genome sequence of the myxobacterium Sorangium cellulosum.</title>
        <authorList>
            <person name="Schneiker S."/>
            <person name="Perlova O."/>
            <person name="Kaiser O."/>
            <person name="Gerth K."/>
            <person name="Alici A."/>
            <person name="Altmeyer M.O."/>
            <person name="Bartels D."/>
            <person name="Bekel T."/>
            <person name="Beyer S."/>
            <person name="Bode E."/>
            <person name="Bode H.B."/>
            <person name="Bolten C.J."/>
            <person name="Choudhuri J.V."/>
            <person name="Doss S."/>
            <person name="Elnakady Y.A."/>
            <person name="Frank B."/>
            <person name="Gaigalat L."/>
            <person name="Goesmann A."/>
            <person name="Groeger C."/>
            <person name="Gross F."/>
            <person name="Jelsbak L."/>
            <person name="Jelsbak L."/>
            <person name="Kalinowski J."/>
            <person name="Kegler C."/>
            <person name="Knauber T."/>
            <person name="Konietzny S."/>
            <person name="Kopp M."/>
            <person name="Krause L."/>
            <person name="Krug D."/>
            <person name="Linke B."/>
            <person name="Mahmud T."/>
            <person name="Martinez-Arias R."/>
            <person name="McHardy A.C."/>
            <person name="Merai M."/>
            <person name="Meyer F."/>
            <person name="Mormann S."/>
            <person name="Munoz-Dorado J."/>
            <person name="Perez J."/>
            <person name="Pradella S."/>
            <person name="Rachid S."/>
            <person name="Raddatz G."/>
            <person name="Rosenau F."/>
            <person name="Rueckert C."/>
            <person name="Sasse F."/>
            <person name="Scharfe M."/>
            <person name="Schuster S.C."/>
            <person name="Suen G."/>
            <person name="Treuner-Lange A."/>
            <person name="Velicer G.J."/>
            <person name="Vorholter F.-J."/>
            <person name="Weissman K.J."/>
            <person name="Welch R.D."/>
            <person name="Wenzel S.C."/>
            <person name="Whitworth D.E."/>
            <person name="Wilhelm S."/>
            <person name="Wittmann C."/>
            <person name="Bloecker H."/>
            <person name="Puehler A."/>
            <person name="Mueller R."/>
        </authorList>
    </citation>
    <scope>NUCLEOTIDE SEQUENCE [LARGE SCALE GENOMIC DNA]</scope>
    <source>
        <strain evidence="6">So ce56</strain>
    </source>
</reference>
<dbReference type="AlphaFoldDB" id="A9ERH3"/>
<keyword evidence="2 3" id="KW-0067">ATP-binding</keyword>
<dbReference type="InterPro" id="IPR011990">
    <property type="entry name" value="TPR-like_helical_dom_sf"/>
</dbReference>
<dbReference type="GO" id="GO:0004674">
    <property type="term" value="F:protein serine/threonine kinase activity"/>
    <property type="evidence" value="ECO:0007669"/>
    <property type="project" value="UniProtKB-EC"/>
</dbReference>
<dbReference type="PANTHER" id="PTHR16305:SF28">
    <property type="entry name" value="GUANYLATE CYCLASE DOMAIN-CONTAINING PROTEIN"/>
    <property type="match status" value="1"/>
</dbReference>
<dbReference type="eggNOG" id="COG0457">
    <property type="taxonomic scope" value="Bacteria"/>
</dbReference>
<dbReference type="GO" id="GO:0005524">
    <property type="term" value="F:ATP binding"/>
    <property type="evidence" value="ECO:0007669"/>
    <property type="project" value="UniProtKB-UniRule"/>
</dbReference>
<dbReference type="STRING" id="448385.sce7126"/>
<dbReference type="Pfam" id="PF00069">
    <property type="entry name" value="Pkinase"/>
    <property type="match status" value="2"/>
</dbReference>
<name>A9ERH3_SORC5</name>
<dbReference type="PROSITE" id="PS00675">
    <property type="entry name" value="SIGMA54_INTERACT_1"/>
    <property type="match status" value="1"/>
</dbReference>
<dbReference type="eggNOG" id="COG3899">
    <property type="taxonomic scope" value="Bacteria"/>
</dbReference>
<accession>A9ERH3</accession>
<evidence type="ECO:0000259" key="4">
    <source>
        <dbReference type="PROSITE" id="PS50011"/>
    </source>
</evidence>
<dbReference type="PANTHER" id="PTHR16305">
    <property type="entry name" value="TESTICULAR SOLUBLE ADENYLYL CYCLASE"/>
    <property type="match status" value="1"/>
</dbReference>
<keyword evidence="5" id="KW-0418">Kinase</keyword>
<dbReference type="Gene3D" id="1.25.40.10">
    <property type="entry name" value="Tetratricopeptide repeat domain"/>
    <property type="match status" value="2"/>
</dbReference>
<protein>
    <submittedName>
        <fullName evidence="5">Protein kinase</fullName>
        <ecNumber evidence="5">2.7.11.1</ecNumber>
    </submittedName>
</protein>
<dbReference type="HOGENOM" id="CLU_275691_0_0_7"/>
<dbReference type="InterPro" id="IPR011009">
    <property type="entry name" value="Kinase-like_dom_sf"/>
</dbReference>